<keyword evidence="2" id="KW-1003">Cell membrane</keyword>
<dbReference type="RefSeq" id="WP_210759432.1">
    <property type="nucleotide sequence ID" value="NZ_CP060139.1"/>
</dbReference>
<comment type="subcellular location">
    <subcellularLocation>
        <location evidence="1">Cell membrane</location>
        <topology evidence="1">Multi-pass membrane protein</topology>
    </subcellularLocation>
</comment>
<feature type="transmembrane region" description="Helical" evidence="6">
    <location>
        <begin position="260"/>
        <end position="282"/>
    </location>
</feature>
<feature type="transmembrane region" description="Helical" evidence="6">
    <location>
        <begin position="100"/>
        <end position="119"/>
    </location>
</feature>
<dbReference type="EMBL" id="CP060139">
    <property type="protein sequence ID" value="QNR24905.1"/>
    <property type="molecule type" value="Genomic_DNA"/>
</dbReference>
<dbReference type="AlphaFoldDB" id="A0A7H0VGQ7"/>
<feature type="transmembrane region" description="Helical" evidence="6">
    <location>
        <begin position="46"/>
        <end position="64"/>
    </location>
</feature>
<dbReference type="SUPFAM" id="SSF103473">
    <property type="entry name" value="MFS general substrate transporter"/>
    <property type="match status" value="1"/>
</dbReference>
<dbReference type="PANTHER" id="PTHR43124">
    <property type="entry name" value="PURINE EFFLUX PUMP PBUE"/>
    <property type="match status" value="1"/>
</dbReference>
<feature type="transmembrane region" description="Helical" evidence="6">
    <location>
        <begin position="76"/>
        <end position="94"/>
    </location>
</feature>
<feature type="transmembrane region" description="Helical" evidence="6">
    <location>
        <begin position="144"/>
        <end position="163"/>
    </location>
</feature>
<feature type="transmembrane region" description="Helical" evidence="6">
    <location>
        <begin position="220"/>
        <end position="240"/>
    </location>
</feature>
<dbReference type="KEGG" id="chyd:H4K34_03425"/>
<dbReference type="Proteomes" id="UP000516305">
    <property type="component" value="Chromosome"/>
</dbReference>
<evidence type="ECO:0000256" key="4">
    <source>
        <dbReference type="ARBA" id="ARBA00022989"/>
    </source>
</evidence>
<keyword evidence="4 6" id="KW-1133">Transmembrane helix</keyword>
<gene>
    <name evidence="8" type="ORF">H4K34_03425</name>
</gene>
<evidence type="ECO:0000256" key="5">
    <source>
        <dbReference type="ARBA" id="ARBA00023136"/>
    </source>
</evidence>
<reference evidence="8 9" key="1">
    <citation type="submission" date="2020-08" db="EMBL/GenBank/DDBJ databases">
        <title>Croceimicrobium hydrocarbonivorans gen. nov., sp. nov., a novel marine bacterium isolated from a bacterial consortium that degrades polyethylene terephthalate.</title>
        <authorList>
            <person name="Liu R."/>
        </authorList>
    </citation>
    <scope>NUCLEOTIDE SEQUENCE [LARGE SCALE GENOMIC DNA]</scope>
    <source>
        <strain evidence="8 9">A20-9</strain>
    </source>
</reference>
<evidence type="ECO:0000256" key="3">
    <source>
        <dbReference type="ARBA" id="ARBA00022692"/>
    </source>
</evidence>
<accession>A0A7H0VGQ7</accession>
<evidence type="ECO:0000313" key="9">
    <source>
        <dbReference type="Proteomes" id="UP000516305"/>
    </source>
</evidence>
<dbReference type="GO" id="GO:0022857">
    <property type="term" value="F:transmembrane transporter activity"/>
    <property type="evidence" value="ECO:0007669"/>
    <property type="project" value="InterPro"/>
</dbReference>
<dbReference type="PROSITE" id="PS50850">
    <property type="entry name" value="MFS"/>
    <property type="match status" value="1"/>
</dbReference>
<sequence length="419" mass="46807">MNRLKTFSQYLALILAGEAIFLLPFMAPRVFRTTLLEVYQIDNLELGYCFSLYGLVAVVSYFLGGPLADLFSARKLMSIALGLTALGGFIISWWPNYTALLIAYTFWGFSTILLFWAALMKSTRILVDPENVGKAFGWVEGGRGLSAAIWSSLAVALFAFYFQDESSQVIESRHIAYRYVLQSASFYLILVAIYVWFILPKREVQMDLNHSMKGLKKLVGLKRLWLQALILFCAYCGYKITDDVSLFGHEVWGLSEEDAVLLSSYTFYLRPITAITAGFLVDRISTAKILSFSFGISALGALALAWFPGQEMTAFGLIFLGSSLSGIYALRGIYFSLMRENQIDRRLSGTAIGILSVLGYLPDVFMSPFMGWILESNSGPIGHQNLFLSLGLIMILGIILSQAWKREYRKVARTEPASS</sequence>
<feature type="domain" description="Major facilitator superfamily (MFS) profile" evidence="7">
    <location>
        <begin position="5"/>
        <end position="409"/>
    </location>
</feature>
<dbReference type="Pfam" id="PF07690">
    <property type="entry name" value="MFS_1"/>
    <property type="match status" value="1"/>
</dbReference>
<evidence type="ECO:0000256" key="1">
    <source>
        <dbReference type="ARBA" id="ARBA00004651"/>
    </source>
</evidence>
<feature type="transmembrane region" description="Helical" evidence="6">
    <location>
        <begin position="175"/>
        <end position="199"/>
    </location>
</feature>
<keyword evidence="3 6" id="KW-0812">Transmembrane</keyword>
<feature type="transmembrane region" description="Helical" evidence="6">
    <location>
        <begin position="386"/>
        <end position="404"/>
    </location>
</feature>
<name>A0A7H0VGQ7_9FLAO</name>
<dbReference type="CDD" id="cd06174">
    <property type="entry name" value="MFS"/>
    <property type="match status" value="1"/>
</dbReference>
<evidence type="ECO:0000259" key="7">
    <source>
        <dbReference type="PROSITE" id="PS50850"/>
    </source>
</evidence>
<feature type="transmembrane region" description="Helical" evidence="6">
    <location>
        <begin position="7"/>
        <end position="26"/>
    </location>
</feature>
<feature type="transmembrane region" description="Helical" evidence="6">
    <location>
        <begin position="289"/>
        <end position="307"/>
    </location>
</feature>
<feature type="transmembrane region" description="Helical" evidence="6">
    <location>
        <begin position="351"/>
        <end position="374"/>
    </location>
</feature>
<dbReference type="InterPro" id="IPR011701">
    <property type="entry name" value="MFS"/>
</dbReference>
<dbReference type="InterPro" id="IPR020846">
    <property type="entry name" value="MFS_dom"/>
</dbReference>
<protein>
    <submittedName>
        <fullName evidence="8">MFS transporter</fullName>
    </submittedName>
</protein>
<evidence type="ECO:0000256" key="6">
    <source>
        <dbReference type="SAM" id="Phobius"/>
    </source>
</evidence>
<keyword evidence="5 6" id="KW-0472">Membrane</keyword>
<dbReference type="InterPro" id="IPR036259">
    <property type="entry name" value="MFS_trans_sf"/>
</dbReference>
<proteinExistence type="predicted"/>
<keyword evidence="9" id="KW-1185">Reference proteome</keyword>
<feature type="transmembrane region" description="Helical" evidence="6">
    <location>
        <begin position="313"/>
        <end position="330"/>
    </location>
</feature>
<organism evidence="8 9">
    <name type="scientific">Croceimicrobium hydrocarbonivorans</name>
    <dbReference type="NCBI Taxonomy" id="2761580"/>
    <lineage>
        <taxon>Bacteria</taxon>
        <taxon>Pseudomonadati</taxon>
        <taxon>Bacteroidota</taxon>
        <taxon>Flavobacteriia</taxon>
        <taxon>Flavobacteriales</taxon>
        <taxon>Owenweeksiaceae</taxon>
        <taxon>Croceimicrobium</taxon>
    </lineage>
</organism>
<dbReference type="GO" id="GO:0005886">
    <property type="term" value="C:plasma membrane"/>
    <property type="evidence" value="ECO:0007669"/>
    <property type="project" value="UniProtKB-SubCell"/>
</dbReference>
<dbReference type="Gene3D" id="1.20.1250.20">
    <property type="entry name" value="MFS general substrate transporter like domains"/>
    <property type="match status" value="2"/>
</dbReference>
<dbReference type="PANTHER" id="PTHR43124:SF3">
    <property type="entry name" value="CHLORAMPHENICOL EFFLUX PUMP RV0191"/>
    <property type="match status" value="1"/>
</dbReference>
<evidence type="ECO:0000256" key="2">
    <source>
        <dbReference type="ARBA" id="ARBA00022475"/>
    </source>
</evidence>
<dbReference type="InterPro" id="IPR050189">
    <property type="entry name" value="MFS_Efflux_Transporters"/>
</dbReference>
<evidence type="ECO:0000313" key="8">
    <source>
        <dbReference type="EMBL" id="QNR24905.1"/>
    </source>
</evidence>